<reference evidence="7" key="2">
    <citation type="submission" date="2023-05" db="EMBL/GenBank/DDBJ databases">
        <authorList>
            <consortium name="Lawrence Berkeley National Laboratory"/>
            <person name="Steindorff A."/>
            <person name="Hensen N."/>
            <person name="Bonometti L."/>
            <person name="Westerberg I."/>
            <person name="Brannstrom I.O."/>
            <person name="Guillou S."/>
            <person name="Cros-Aarteil S."/>
            <person name="Calhoun S."/>
            <person name="Haridas S."/>
            <person name="Kuo A."/>
            <person name="Mondo S."/>
            <person name="Pangilinan J."/>
            <person name="Riley R."/>
            <person name="Labutti K."/>
            <person name="Andreopoulos B."/>
            <person name="Lipzen A."/>
            <person name="Chen C."/>
            <person name="Yanf M."/>
            <person name="Daum C."/>
            <person name="Ng V."/>
            <person name="Clum A."/>
            <person name="Ohm R."/>
            <person name="Martin F."/>
            <person name="Silar P."/>
            <person name="Natvig D."/>
            <person name="Lalanne C."/>
            <person name="Gautier V."/>
            <person name="Ament-Velasquez S.L."/>
            <person name="Kruys A."/>
            <person name="Hutchinson M.I."/>
            <person name="Powell A.J."/>
            <person name="Barry K."/>
            <person name="Miller A.N."/>
            <person name="Grigoriev I.V."/>
            <person name="Debuchy R."/>
            <person name="Gladieux P."/>
            <person name="Thoren M.H."/>
            <person name="Johannesson H."/>
        </authorList>
    </citation>
    <scope>NUCLEOTIDE SEQUENCE</scope>
    <source>
        <strain evidence="7">CBS 359.72</strain>
    </source>
</reference>
<name>A0AAN7HFR4_9PEZI</name>
<accession>A0AAN7HFR4</accession>
<keyword evidence="6" id="KW-0472">Membrane</keyword>
<feature type="compositionally biased region" description="Polar residues" evidence="5">
    <location>
        <begin position="259"/>
        <end position="268"/>
    </location>
</feature>
<dbReference type="EC" id="2.7.10.1" evidence="1"/>
<gene>
    <name evidence="7" type="ORF">C7999DRAFT_18034</name>
</gene>
<evidence type="ECO:0000313" key="7">
    <source>
        <dbReference type="EMBL" id="KAK4243647.1"/>
    </source>
</evidence>
<dbReference type="Proteomes" id="UP001303647">
    <property type="component" value="Unassembled WGS sequence"/>
</dbReference>
<protein>
    <recommendedName>
        <fullName evidence="1">receptor protein-tyrosine kinase</fullName>
        <ecNumber evidence="1">2.7.10.1</ecNumber>
    </recommendedName>
</protein>
<feature type="transmembrane region" description="Helical" evidence="6">
    <location>
        <begin position="196"/>
        <end position="220"/>
    </location>
</feature>
<sequence>MDNASYRTRRRPRVCASRLPNLSLIAGLFLQPSHISPAGAAAIGLSPPASSFRIRDEGEHVVLADCVDTAGVLSSQMAYFPGEVGSRPQDVAVVLTSRGQTALWVNANTTALFTTTGVTFAALLGPRVGDGEFAGVGDNGYANFSCYQRYRKDLYQYGPTTCSQVYLCDHSDPPEGWVWDPNPTGSGNSSMSQGTIIGIAVGVVGGVLFLIATALVFWYIRRSRRARQVAPSRVSSTLHEPSAPSAGAYSDAGDPKSPIQEQTQSEASSPGPVIQQISAVYEMDGRHRIEMANDNGKVEMDAHGHGSAELDTAKDRKEAATPLISTGSKDVSPLTPGFPDAPLQRGSGQPRSPPPQYAE</sequence>
<proteinExistence type="predicted"/>
<evidence type="ECO:0000256" key="6">
    <source>
        <dbReference type="SAM" id="Phobius"/>
    </source>
</evidence>
<evidence type="ECO:0000256" key="4">
    <source>
        <dbReference type="ARBA" id="ARBA00023137"/>
    </source>
</evidence>
<evidence type="ECO:0000256" key="3">
    <source>
        <dbReference type="ARBA" id="ARBA00022777"/>
    </source>
</evidence>
<keyword evidence="8" id="KW-1185">Reference proteome</keyword>
<feature type="region of interest" description="Disordered" evidence="5">
    <location>
        <begin position="298"/>
        <end position="359"/>
    </location>
</feature>
<dbReference type="AlphaFoldDB" id="A0AAN7HFR4"/>
<keyword evidence="6" id="KW-0812">Transmembrane</keyword>
<evidence type="ECO:0000256" key="5">
    <source>
        <dbReference type="SAM" id="MobiDB-lite"/>
    </source>
</evidence>
<dbReference type="EMBL" id="MU857794">
    <property type="protein sequence ID" value="KAK4243647.1"/>
    <property type="molecule type" value="Genomic_DNA"/>
</dbReference>
<evidence type="ECO:0000256" key="2">
    <source>
        <dbReference type="ARBA" id="ARBA00022679"/>
    </source>
</evidence>
<keyword evidence="2" id="KW-0808">Transferase</keyword>
<keyword evidence="6" id="KW-1133">Transmembrane helix</keyword>
<dbReference type="Gene3D" id="6.10.250.2930">
    <property type="match status" value="1"/>
</dbReference>
<organism evidence="7 8">
    <name type="scientific">Corynascus novoguineensis</name>
    <dbReference type="NCBI Taxonomy" id="1126955"/>
    <lineage>
        <taxon>Eukaryota</taxon>
        <taxon>Fungi</taxon>
        <taxon>Dikarya</taxon>
        <taxon>Ascomycota</taxon>
        <taxon>Pezizomycotina</taxon>
        <taxon>Sordariomycetes</taxon>
        <taxon>Sordariomycetidae</taxon>
        <taxon>Sordariales</taxon>
        <taxon>Chaetomiaceae</taxon>
        <taxon>Corynascus</taxon>
    </lineage>
</organism>
<keyword evidence="3" id="KW-0418">Kinase</keyword>
<feature type="region of interest" description="Disordered" evidence="5">
    <location>
        <begin position="230"/>
        <end position="274"/>
    </location>
</feature>
<evidence type="ECO:0000256" key="1">
    <source>
        <dbReference type="ARBA" id="ARBA00011902"/>
    </source>
</evidence>
<comment type="caution">
    <text evidence="7">The sequence shown here is derived from an EMBL/GenBank/DDBJ whole genome shotgun (WGS) entry which is preliminary data.</text>
</comment>
<feature type="compositionally biased region" description="Basic and acidic residues" evidence="5">
    <location>
        <begin position="298"/>
        <end position="319"/>
    </location>
</feature>
<evidence type="ECO:0000313" key="8">
    <source>
        <dbReference type="Proteomes" id="UP001303647"/>
    </source>
</evidence>
<dbReference type="GO" id="GO:0004714">
    <property type="term" value="F:transmembrane receptor protein tyrosine kinase activity"/>
    <property type="evidence" value="ECO:0007669"/>
    <property type="project" value="UniProtKB-EC"/>
</dbReference>
<keyword evidence="4" id="KW-0829">Tyrosine-protein kinase</keyword>
<dbReference type="InterPro" id="IPR044912">
    <property type="entry name" value="Egfr_JX_dom"/>
</dbReference>
<reference evidence="7" key="1">
    <citation type="journal article" date="2023" name="Mol. Phylogenet. Evol.">
        <title>Genome-scale phylogeny and comparative genomics of the fungal order Sordariales.</title>
        <authorList>
            <person name="Hensen N."/>
            <person name="Bonometti L."/>
            <person name="Westerberg I."/>
            <person name="Brannstrom I.O."/>
            <person name="Guillou S."/>
            <person name="Cros-Aarteil S."/>
            <person name="Calhoun S."/>
            <person name="Haridas S."/>
            <person name="Kuo A."/>
            <person name="Mondo S."/>
            <person name="Pangilinan J."/>
            <person name="Riley R."/>
            <person name="LaButti K."/>
            <person name="Andreopoulos B."/>
            <person name="Lipzen A."/>
            <person name="Chen C."/>
            <person name="Yan M."/>
            <person name="Daum C."/>
            <person name="Ng V."/>
            <person name="Clum A."/>
            <person name="Steindorff A."/>
            <person name="Ohm R.A."/>
            <person name="Martin F."/>
            <person name="Silar P."/>
            <person name="Natvig D.O."/>
            <person name="Lalanne C."/>
            <person name="Gautier V."/>
            <person name="Ament-Velasquez S.L."/>
            <person name="Kruys A."/>
            <person name="Hutchinson M.I."/>
            <person name="Powell A.J."/>
            <person name="Barry K."/>
            <person name="Miller A.N."/>
            <person name="Grigoriev I.V."/>
            <person name="Debuchy R."/>
            <person name="Gladieux P."/>
            <person name="Hiltunen Thoren M."/>
            <person name="Johannesson H."/>
        </authorList>
    </citation>
    <scope>NUCLEOTIDE SEQUENCE</scope>
    <source>
        <strain evidence="7">CBS 359.72</strain>
    </source>
</reference>